<dbReference type="Gene3D" id="2.70.98.10">
    <property type="match status" value="1"/>
</dbReference>
<gene>
    <name evidence="1" type="ORF">KILIM_024_00330</name>
</gene>
<evidence type="ECO:0000313" key="2">
    <source>
        <dbReference type="Proteomes" id="UP000008366"/>
    </source>
</evidence>
<keyword evidence="2" id="KW-1185">Reference proteome</keyword>
<dbReference type="EMBL" id="BAHD01000024">
    <property type="protein sequence ID" value="GAB95623.1"/>
    <property type="molecule type" value="Genomic_DNA"/>
</dbReference>
<evidence type="ECO:0008006" key="3">
    <source>
        <dbReference type="Google" id="ProtNLM"/>
    </source>
</evidence>
<dbReference type="GO" id="GO:0030246">
    <property type="term" value="F:carbohydrate binding"/>
    <property type="evidence" value="ECO:0007669"/>
    <property type="project" value="InterPro"/>
</dbReference>
<dbReference type="InterPro" id="IPR014718">
    <property type="entry name" value="GH-type_carb-bd"/>
</dbReference>
<protein>
    <recommendedName>
        <fullName evidence="3">DUF4432 domain-containing protein</fullName>
    </recommendedName>
</protein>
<organism evidence="1 2">
    <name type="scientific">Kineosphaera limosa NBRC 100340</name>
    <dbReference type="NCBI Taxonomy" id="1184609"/>
    <lineage>
        <taxon>Bacteria</taxon>
        <taxon>Bacillati</taxon>
        <taxon>Actinomycetota</taxon>
        <taxon>Actinomycetes</taxon>
        <taxon>Micrococcales</taxon>
        <taxon>Dermatophilaceae</taxon>
        <taxon>Kineosphaera</taxon>
    </lineage>
</organism>
<proteinExistence type="predicted"/>
<name>K6VHE1_9MICO</name>
<dbReference type="CDD" id="cd09023">
    <property type="entry name" value="Aldose_epim_Ec_c4013"/>
    <property type="match status" value="1"/>
</dbReference>
<comment type="caution">
    <text evidence="1">The sequence shown here is derived from an EMBL/GenBank/DDBJ whole genome shotgun (WGS) entry which is preliminary data.</text>
</comment>
<dbReference type="InterPro" id="IPR027839">
    <property type="entry name" value="DUF4432"/>
</dbReference>
<sequence length="274" mass="29433">MGGIPLAWTSPTGFAAPGLAERDGFGWLRTFGGGLLATCGMDTFGDPSVGADGTRYPQHGRFGTQPGRLLRADIVATPEGDEIVVEAEIVQAAVHGDHLAVRRTIRAPVGSRELSLVDVVENRSDLPQPHMVLYHVNLGWPLLGPSARVESPDARVAAANAEARAAQEDWNALAEPSSTAGSLVYLHTLPDGAQVEVAAHNPDTEARLTLRFDTGELPWMHSWKVLRHRQYVLGIEPSNCPTMTGRADADALGTLPVLAPGERRRYALHFSMEA</sequence>
<dbReference type="Pfam" id="PF14486">
    <property type="entry name" value="DUF4432"/>
    <property type="match status" value="1"/>
</dbReference>
<reference evidence="1 2" key="1">
    <citation type="submission" date="2012-08" db="EMBL/GenBank/DDBJ databases">
        <title>Whole genome shotgun sequence of Kineosphaera limosa NBRC 100340.</title>
        <authorList>
            <person name="Yoshida I."/>
            <person name="Isaki S."/>
            <person name="Hosoyama A."/>
            <person name="Tsuchikane K."/>
            <person name="Katsumata H."/>
            <person name="Ando Y."/>
            <person name="Ohji S."/>
            <person name="Hamada M."/>
            <person name="Tamura T."/>
            <person name="Yamazoe A."/>
            <person name="Yamazaki S."/>
            <person name="Fujita N."/>
        </authorList>
    </citation>
    <scope>NUCLEOTIDE SEQUENCE [LARGE SCALE GENOMIC DNA]</scope>
    <source>
        <strain evidence="1 2">NBRC 100340</strain>
    </source>
</reference>
<dbReference type="STRING" id="1184609.KILIM_024_00330"/>
<evidence type="ECO:0000313" key="1">
    <source>
        <dbReference type="EMBL" id="GAB95623.1"/>
    </source>
</evidence>
<dbReference type="AlphaFoldDB" id="K6VHE1"/>
<accession>K6VHE1</accession>
<dbReference type="eggNOG" id="COG2017">
    <property type="taxonomic scope" value="Bacteria"/>
</dbReference>
<dbReference type="Proteomes" id="UP000008366">
    <property type="component" value="Unassembled WGS sequence"/>
</dbReference>